<proteinExistence type="predicted"/>
<gene>
    <name evidence="1" type="ORF">MRB53_028320</name>
</gene>
<accession>A0ACC2KFJ5</accession>
<dbReference type="EMBL" id="CM056817">
    <property type="protein sequence ID" value="KAJ8619791.1"/>
    <property type="molecule type" value="Genomic_DNA"/>
</dbReference>
<evidence type="ECO:0000313" key="2">
    <source>
        <dbReference type="Proteomes" id="UP001234297"/>
    </source>
</evidence>
<evidence type="ECO:0000313" key="1">
    <source>
        <dbReference type="EMBL" id="KAJ8619791.1"/>
    </source>
</evidence>
<name>A0ACC2KFJ5_PERAE</name>
<dbReference type="Proteomes" id="UP001234297">
    <property type="component" value="Chromosome 9"/>
</dbReference>
<protein>
    <submittedName>
        <fullName evidence="1">Uncharacterized protein</fullName>
    </submittedName>
</protein>
<keyword evidence="2" id="KW-1185">Reference proteome</keyword>
<sequence>MVSNSKESFTFFAIDKLVGKRPSLEGLEQWVQTSWRLSRPCLISLTKKGNFIFKFNSREDIDGLINQSPLFMEKRKPLLLPWSPGQVEASCYAVTPVCMRLKGIPYHCWSSDILLFIAATIDKPIRLDDTTASQRMMSYTRVLVNLNVAKASSSSITVDLEGDEVVEVAVQ</sequence>
<comment type="caution">
    <text evidence="1">The sequence shown here is derived from an EMBL/GenBank/DDBJ whole genome shotgun (WGS) entry which is preliminary data.</text>
</comment>
<organism evidence="1 2">
    <name type="scientific">Persea americana</name>
    <name type="common">Avocado</name>
    <dbReference type="NCBI Taxonomy" id="3435"/>
    <lineage>
        <taxon>Eukaryota</taxon>
        <taxon>Viridiplantae</taxon>
        <taxon>Streptophyta</taxon>
        <taxon>Embryophyta</taxon>
        <taxon>Tracheophyta</taxon>
        <taxon>Spermatophyta</taxon>
        <taxon>Magnoliopsida</taxon>
        <taxon>Magnoliidae</taxon>
        <taxon>Laurales</taxon>
        <taxon>Lauraceae</taxon>
        <taxon>Persea</taxon>
    </lineage>
</organism>
<reference evidence="1 2" key="1">
    <citation type="journal article" date="2022" name="Hortic Res">
        <title>A haplotype resolved chromosomal level avocado genome allows analysis of novel avocado genes.</title>
        <authorList>
            <person name="Nath O."/>
            <person name="Fletcher S.J."/>
            <person name="Hayward A."/>
            <person name="Shaw L.M."/>
            <person name="Masouleh A.K."/>
            <person name="Furtado A."/>
            <person name="Henry R.J."/>
            <person name="Mitter N."/>
        </authorList>
    </citation>
    <scope>NUCLEOTIDE SEQUENCE [LARGE SCALE GENOMIC DNA]</scope>
    <source>
        <strain evidence="2">cv. Hass</strain>
    </source>
</reference>